<evidence type="ECO:0000256" key="2">
    <source>
        <dbReference type="ARBA" id="ARBA00022729"/>
    </source>
</evidence>
<evidence type="ECO:0000256" key="4">
    <source>
        <dbReference type="SAM" id="SignalP"/>
    </source>
</evidence>
<dbReference type="InterPro" id="IPR018389">
    <property type="entry name" value="DctP_fam"/>
</dbReference>
<dbReference type="eggNOG" id="COG1638">
    <property type="taxonomic scope" value="Bacteria"/>
</dbReference>
<dbReference type="NCBIfam" id="NF037995">
    <property type="entry name" value="TRAP_S1"/>
    <property type="match status" value="1"/>
</dbReference>
<dbReference type="BioCyc" id="RSPH349102:G1G8M-1589-MONOMER"/>
<dbReference type="EMBL" id="CP000661">
    <property type="protein sequence ID" value="ABP70436.1"/>
    <property type="molecule type" value="Genomic_DNA"/>
</dbReference>
<dbReference type="Pfam" id="PF03480">
    <property type="entry name" value="DctP"/>
    <property type="match status" value="1"/>
</dbReference>
<feature type="signal peptide" evidence="4">
    <location>
        <begin position="1"/>
        <end position="25"/>
    </location>
</feature>
<feature type="chain" id="PRO_5002676125" evidence="4">
    <location>
        <begin position="26"/>
        <end position="337"/>
    </location>
</feature>
<dbReference type="HOGENOM" id="CLU_036176_1_1_5"/>
<comment type="subcellular location">
    <subcellularLocation>
        <location evidence="1">Periplasm</location>
    </subcellularLocation>
</comment>
<dbReference type="GO" id="GO:0055085">
    <property type="term" value="P:transmembrane transport"/>
    <property type="evidence" value="ECO:0007669"/>
    <property type="project" value="InterPro"/>
</dbReference>
<name>A4WSS2_CERS5</name>
<dbReference type="AlphaFoldDB" id="A4WSS2"/>
<dbReference type="PANTHER" id="PTHR33376:SF4">
    <property type="entry name" value="SIALIC ACID-BINDING PERIPLASMIC PROTEIN SIAP"/>
    <property type="match status" value="1"/>
</dbReference>
<evidence type="ECO:0000256" key="1">
    <source>
        <dbReference type="ARBA" id="ARBA00004418"/>
    </source>
</evidence>
<dbReference type="STRING" id="349102.Rsph17025_1542"/>
<organism evidence="5">
    <name type="scientific">Cereibacter sphaeroides (strain ATCC 17025 / ATH 2.4.3)</name>
    <name type="common">Rhodobacter sphaeroides</name>
    <dbReference type="NCBI Taxonomy" id="349102"/>
    <lineage>
        <taxon>Bacteria</taxon>
        <taxon>Pseudomonadati</taxon>
        <taxon>Pseudomonadota</taxon>
        <taxon>Alphaproteobacteria</taxon>
        <taxon>Rhodobacterales</taxon>
        <taxon>Paracoccaceae</taxon>
        <taxon>Cereibacter</taxon>
    </lineage>
</organism>
<keyword evidence="3" id="KW-0574">Periplasm</keyword>
<gene>
    <name evidence="5" type="ordered locus">Rsph17025_1542</name>
</gene>
<dbReference type="GO" id="GO:0042597">
    <property type="term" value="C:periplasmic space"/>
    <property type="evidence" value="ECO:0007669"/>
    <property type="project" value="UniProtKB-SubCell"/>
</dbReference>
<accession>A4WSS2</accession>
<dbReference type="InterPro" id="IPR038404">
    <property type="entry name" value="TRAP_DctP_sf"/>
</dbReference>
<sequence precursor="true">MKILRRTITGAATGLLLALPGVALAGTTLRVASEEAFATPAKVAAQSALEHVEKTLPDATGGEVSVQLYPGGALGSEKELIKALADGTVDAMVLSPGNAAGIVPEVQLFSASYLFESYDHARAVIKDDAFFEALAQIIAEKQAGFQLAGIGLTGTRNYYSRSRAVETIEDLSGVKMRVMSSPTEFKVWSELGTLPTTIPAPEIYTSLQTGVVDAAESSLPAISGSKYYEVAPYISLTQHQFNLHLFLVSDIAMSRLSEGQQAAVLQAFREAGHIEIDEAIRLSDEVLAFLRERPGVTVTEVDTAPFAQKLRAVQDEVATGLGVEPLLEIIRSHGTQG</sequence>
<reference evidence="5" key="1">
    <citation type="submission" date="2007-04" db="EMBL/GenBank/DDBJ databases">
        <title>Complete sequence of chromosome of Rhodobacter sphaeroides ATCC 17025.</title>
        <authorList>
            <consortium name="US DOE Joint Genome Institute"/>
            <person name="Copeland A."/>
            <person name="Lucas S."/>
            <person name="Lapidus A."/>
            <person name="Barry K."/>
            <person name="Detter J.C."/>
            <person name="Glavina del Rio T."/>
            <person name="Hammon N."/>
            <person name="Israni S."/>
            <person name="Dalin E."/>
            <person name="Tice H."/>
            <person name="Pitluck S."/>
            <person name="Chertkov O."/>
            <person name="Brettin T."/>
            <person name="Bruce D."/>
            <person name="Han C."/>
            <person name="Schmutz J."/>
            <person name="Larimer F."/>
            <person name="Land M."/>
            <person name="Hauser L."/>
            <person name="Kyrpides N."/>
            <person name="Kim E."/>
            <person name="Richardson P."/>
            <person name="Mackenzie C."/>
            <person name="Choudhary M."/>
            <person name="Donohue T.J."/>
            <person name="Kaplan S."/>
        </authorList>
    </citation>
    <scope>NUCLEOTIDE SEQUENCE [LARGE SCALE GENOMIC DNA]</scope>
    <source>
        <strain evidence="5">ATCC 17025</strain>
    </source>
</reference>
<protein>
    <submittedName>
        <fullName evidence="5">TRAP dicarboxylate transporter-DctP subunit</fullName>
    </submittedName>
</protein>
<evidence type="ECO:0000256" key="3">
    <source>
        <dbReference type="ARBA" id="ARBA00022764"/>
    </source>
</evidence>
<dbReference type="KEGG" id="rsq:Rsph17025_1542"/>
<proteinExistence type="predicted"/>
<dbReference type="Gene3D" id="3.40.190.170">
    <property type="entry name" value="Bacterial extracellular solute-binding protein, family 7"/>
    <property type="match status" value="1"/>
</dbReference>
<dbReference type="PANTHER" id="PTHR33376">
    <property type="match status" value="1"/>
</dbReference>
<keyword evidence="2 4" id="KW-0732">Signal</keyword>
<evidence type="ECO:0000313" key="5">
    <source>
        <dbReference type="EMBL" id="ABP70436.1"/>
    </source>
</evidence>
<dbReference type="CDD" id="cd13603">
    <property type="entry name" value="PBP2_TRAP_Siap_TeaA_like"/>
    <property type="match status" value="1"/>
</dbReference>